<sequence>MFMKMKNLEKAIILSLMLSGVGSSSAMALEWGLNNSGTTFDISEASKSYSVHSTTDKPMGIINTNNGILTANDIVLEVRSDSNEAAGFFNDGGSVYTGKNMEITVVGGSGNFMVNGIVNQSTGANNASKFTAGNIKMDLTGYGSELYGIINGSHGINGNNAVDFKAGNITIEANNDGNLIGITNKNGTSAASTFTADDINITGSGKGYIVGIENQTSNQMRMKNVAIKLTKKENGSGHASAGMLGISNTSADFKSDNTTIILDNINGNDKTTGINVGGNNAMINGDLNMRIIGNANADVIGVKGEAQVAGDVKAELSGGKNVTGILGTSTIDGSVKMKINSLGSACGINAGQVTVAHDVNMDISGQSGMVAGIASNDAITVSGNLNINIHDTTAYQRMAAVIGNTNSATHITIGGLQNNINVEGSSDFAEGLFSGVKLADNSVTNIVLKNTKDTYWQTHGIYDRDDKGFNLETNAVLNVDVEANGLQSGSTGSSEGVFGLLLTNVNGTESSAKAGSQINVAVQGAAVNDAGLIGTVGISGSIKADGDVRVDVKSEKGIGLRANSVGDHSEYTGEVIVKTNNGTAVGAVGYSGSYDASIKIDPVTGKKVQLLGDVKHFTKYGTQGALIDISLKTADSFLTGASIGANGADRITNLSFDNASTWNMAGDSVVNALINNNNAVIDLTQGADTLNVTDYSGTGGKFVMDTDLASETNGDKIAITGATAGITYVQVKDSSLLSGIEVTGNKSLLLITDTSEKATFTGKHLNAGGIWDVTPTIENGADVTKADGSTGSKKEWYLTKIEKVINNDTGVLLSTMDNSYALWRNTNDSLRKRLGDLRFRDNTVDGDGIWARYSGGKFAGSGFDSGYNMYQLGYDKADNAKSTYGFAIDSGNANARYGTGSGKDKLFAGSIYGTWHGDNSSYTDVVTRFGQFDTDIRSYGDYPDKAKAKSHAYSLSVEYGKTIELNKAQGTFIEPQAQLIVGRLGSSSYTTDRGTQVNIDGMNSYIARFGFVAGQKTKDGNDVYVKVSALHEFGGKSDIRMQAANGETLSMSKDYGDTWFEVGIGTNINLSKTSHLYGDIERSFGADIQKKWQINAGVRFEF</sequence>
<evidence type="ECO:0000313" key="4">
    <source>
        <dbReference type="EMBL" id="MTU03234.1"/>
    </source>
</evidence>
<dbReference type="Gene3D" id="2.160.20.20">
    <property type="match status" value="1"/>
</dbReference>
<reference evidence="5 6" key="1">
    <citation type="journal article" date="2019" name="Nat. Med.">
        <title>A library of human gut bacterial isolates paired with longitudinal multiomics data enables mechanistic microbiome research.</title>
        <authorList>
            <person name="Poyet M."/>
            <person name="Groussin M."/>
            <person name="Gibbons S.M."/>
            <person name="Avila-Pacheco J."/>
            <person name="Jiang X."/>
            <person name="Kearney S.M."/>
            <person name="Perrotta A.R."/>
            <person name="Berdy B."/>
            <person name="Zhao S."/>
            <person name="Lieberman T.D."/>
            <person name="Swanson P.K."/>
            <person name="Smith M."/>
            <person name="Roesemann S."/>
            <person name="Alexander J.E."/>
            <person name="Rich S.A."/>
            <person name="Livny J."/>
            <person name="Vlamakis H."/>
            <person name="Clish C."/>
            <person name="Bullock K."/>
            <person name="Deik A."/>
            <person name="Scott J."/>
            <person name="Pierce K.A."/>
            <person name="Xavier R.J."/>
            <person name="Alm E.J."/>
        </authorList>
    </citation>
    <scope>NUCLEOTIDE SEQUENCE [LARGE SCALE GENOMIC DNA]</scope>
    <source>
        <strain evidence="3 6">BIOML-A13</strain>
        <strain evidence="4 5">BIOML-A3</strain>
    </source>
</reference>
<accession>A0A7X2XEB4</accession>
<dbReference type="EMBL" id="WNBW01000001">
    <property type="protein sequence ID" value="MTU03234.1"/>
    <property type="molecule type" value="Genomic_DNA"/>
</dbReference>
<proteinExistence type="predicted"/>
<dbReference type="Proteomes" id="UP000443070">
    <property type="component" value="Unassembled WGS sequence"/>
</dbReference>
<dbReference type="InterPro" id="IPR036709">
    <property type="entry name" value="Autotransporte_beta_dom_sf"/>
</dbReference>
<dbReference type="InterPro" id="IPR005546">
    <property type="entry name" value="Autotransporte_beta"/>
</dbReference>
<feature type="signal peptide" evidence="1">
    <location>
        <begin position="1"/>
        <end position="28"/>
    </location>
</feature>
<comment type="caution">
    <text evidence="3">The sequence shown here is derived from an EMBL/GenBank/DDBJ whole genome shotgun (WGS) entry which is preliminary data.</text>
</comment>
<dbReference type="AlphaFoldDB" id="A0A7X2XEB4"/>
<organism evidence="3 6">
    <name type="scientific">Phascolarctobacterium faecium</name>
    <dbReference type="NCBI Taxonomy" id="33025"/>
    <lineage>
        <taxon>Bacteria</taxon>
        <taxon>Bacillati</taxon>
        <taxon>Bacillota</taxon>
        <taxon>Negativicutes</taxon>
        <taxon>Acidaminococcales</taxon>
        <taxon>Acidaminococcaceae</taxon>
        <taxon>Phascolarctobacterium</taxon>
    </lineage>
</organism>
<dbReference type="InterPro" id="IPR003991">
    <property type="entry name" value="Pertactin_virulence_factor"/>
</dbReference>
<evidence type="ECO:0000259" key="2">
    <source>
        <dbReference type="PROSITE" id="PS51208"/>
    </source>
</evidence>
<dbReference type="EMBL" id="WNBM01000001">
    <property type="protein sequence ID" value="MTT75103.1"/>
    <property type="molecule type" value="Genomic_DNA"/>
</dbReference>
<dbReference type="SMART" id="SM00869">
    <property type="entry name" value="Autotransporter"/>
    <property type="match status" value="1"/>
</dbReference>
<dbReference type="PROSITE" id="PS51208">
    <property type="entry name" value="AUTOTRANSPORTER"/>
    <property type="match status" value="1"/>
</dbReference>
<dbReference type="CDD" id="cd00253">
    <property type="entry name" value="PL_Passenger_AT"/>
    <property type="match status" value="1"/>
</dbReference>
<evidence type="ECO:0000313" key="5">
    <source>
        <dbReference type="Proteomes" id="UP000443070"/>
    </source>
</evidence>
<keyword evidence="1" id="KW-0732">Signal</keyword>
<dbReference type="Gene3D" id="2.40.128.130">
    <property type="entry name" value="Autotransporter beta-domain"/>
    <property type="match status" value="1"/>
</dbReference>
<feature type="chain" id="PRO_5031029516" evidence="1">
    <location>
        <begin position="29"/>
        <end position="1102"/>
    </location>
</feature>
<dbReference type="InterPro" id="IPR006315">
    <property type="entry name" value="OM_autotransptr_brl_dom"/>
</dbReference>
<dbReference type="GO" id="GO:0019867">
    <property type="term" value="C:outer membrane"/>
    <property type="evidence" value="ECO:0007669"/>
    <property type="project" value="InterPro"/>
</dbReference>
<name>A0A7X2XEB4_9FIRM</name>
<evidence type="ECO:0000256" key="1">
    <source>
        <dbReference type="SAM" id="SignalP"/>
    </source>
</evidence>
<dbReference type="Proteomes" id="UP000484547">
    <property type="component" value="Unassembled WGS sequence"/>
</dbReference>
<dbReference type="InterPro" id="IPR012332">
    <property type="entry name" value="Autotransporter_pectin_lyase_C"/>
</dbReference>
<dbReference type="SUPFAM" id="SSF103515">
    <property type="entry name" value="Autotransporter"/>
    <property type="match status" value="1"/>
</dbReference>
<gene>
    <name evidence="3" type="ORF">GMD11_02310</name>
    <name evidence="4" type="ORF">GMD18_02305</name>
</gene>
<dbReference type="Pfam" id="PF03797">
    <property type="entry name" value="Autotransporter"/>
    <property type="match status" value="1"/>
</dbReference>
<evidence type="ECO:0000313" key="3">
    <source>
        <dbReference type="EMBL" id="MTT75103.1"/>
    </source>
</evidence>
<dbReference type="NCBIfam" id="TIGR01414">
    <property type="entry name" value="autotrans_barl"/>
    <property type="match status" value="1"/>
</dbReference>
<dbReference type="OrthoDB" id="6056869at2"/>
<evidence type="ECO:0000313" key="6">
    <source>
        <dbReference type="Proteomes" id="UP000484547"/>
    </source>
</evidence>
<feature type="domain" description="Autotransporter" evidence="2">
    <location>
        <begin position="842"/>
        <end position="1102"/>
    </location>
</feature>
<dbReference type="PRINTS" id="PR01484">
    <property type="entry name" value="PRTACTNFAMLY"/>
</dbReference>
<keyword evidence="5" id="KW-1185">Reference proteome</keyword>
<protein>
    <submittedName>
        <fullName evidence="3">Autotransporter outer membrane beta-barrel domain-containing protein</fullName>
    </submittedName>
</protein>